<comment type="pathway">
    <text evidence="10">Amino-acid biosynthesis; glycine biosynthesis; glycine from L-serine: step 1/1.</text>
</comment>
<dbReference type="GO" id="GO:0008168">
    <property type="term" value="F:methyltransferase activity"/>
    <property type="evidence" value="ECO:0007669"/>
    <property type="project" value="UniProtKB-KW"/>
</dbReference>
<dbReference type="InterPro" id="IPR049943">
    <property type="entry name" value="Ser_HO-MeTrfase-like"/>
</dbReference>
<feature type="modified residue" description="N6-(pyridoxal phosphate)lysine" evidence="10 11">
    <location>
        <position position="234"/>
    </location>
</feature>
<sequence>MTAQSNPLNQSLAQLDPEVAAAVDAELARQRDTLEMIASENFAPRAVLEAQGSVLTNKYAEGYPGRRYYGGCEHVDVVEQLAIDRAKALFGAEHANVQPHSGAQANTAVYFALLQPGDTILGLDLAHGGHLTHGMRINYSGKILNAVAYHVRESDGLVDYDEVEALAKEHQPKLIIAGWSAYPRQLDFARFREIADQTGALLMVDMAHFAGLVAAGLHPNPVPYADVVTTTTHKTLGGPRGGLILAKADLGKKINSAVFPGMQGGPLEHVIAAKAVALKVAASEEFAERQRRTLSGARILAERLTRPDAAEAGVRVLSGGTDVHLVLVDLVNSQLNGKEAEDRLHEIGITVNRNAVPNDPRPPMVTSGLRIGTPALATRGFGDADFAEVADVIAEALKPEFDAPALRSRVRALAAKHPLYPGL</sequence>
<evidence type="ECO:0000259" key="12">
    <source>
        <dbReference type="Pfam" id="PF00464"/>
    </source>
</evidence>
<dbReference type="RefSeq" id="WP_068758299.1">
    <property type="nucleotide sequence ID" value="NZ_KQ950185.1"/>
</dbReference>
<dbReference type="CDD" id="cd00378">
    <property type="entry name" value="SHMT"/>
    <property type="match status" value="1"/>
</dbReference>
<dbReference type="InterPro" id="IPR015422">
    <property type="entry name" value="PyrdxlP-dep_Trfase_small"/>
</dbReference>
<evidence type="ECO:0000313" key="14">
    <source>
        <dbReference type="Proteomes" id="UP000074382"/>
    </source>
</evidence>
<comment type="catalytic activity">
    <reaction evidence="10">
        <text>(6R)-5,10-methylene-5,6,7,8-tetrahydrofolate + glycine + H2O = (6S)-5,6,7,8-tetrahydrofolate + L-serine</text>
        <dbReference type="Rhea" id="RHEA:15481"/>
        <dbReference type="ChEBI" id="CHEBI:15377"/>
        <dbReference type="ChEBI" id="CHEBI:15636"/>
        <dbReference type="ChEBI" id="CHEBI:33384"/>
        <dbReference type="ChEBI" id="CHEBI:57305"/>
        <dbReference type="ChEBI" id="CHEBI:57453"/>
        <dbReference type="EC" id="2.1.2.1"/>
    </reaction>
</comment>
<dbReference type="AlphaFoldDB" id="A0A147KM71"/>
<dbReference type="Gene3D" id="3.40.640.10">
    <property type="entry name" value="Type I PLP-dependent aspartate aminotransferase-like (Major domain)"/>
    <property type="match status" value="1"/>
</dbReference>
<evidence type="ECO:0000256" key="5">
    <source>
        <dbReference type="ARBA" id="ARBA00022490"/>
    </source>
</evidence>
<dbReference type="GO" id="GO:0032259">
    <property type="term" value="P:methylation"/>
    <property type="evidence" value="ECO:0007669"/>
    <property type="project" value="UniProtKB-KW"/>
</dbReference>
<keyword evidence="10" id="KW-0028">Amino-acid biosynthesis</keyword>
<dbReference type="GO" id="GO:0042803">
    <property type="term" value="F:protein homodimerization activity"/>
    <property type="evidence" value="ECO:0007669"/>
    <property type="project" value="UniProtKB-ARBA"/>
</dbReference>
<dbReference type="STRING" id="665004.AC529_01615"/>
<comment type="subcellular location">
    <subcellularLocation>
        <location evidence="2 10">Cytoplasm</location>
    </subcellularLocation>
</comment>
<evidence type="ECO:0000256" key="1">
    <source>
        <dbReference type="ARBA" id="ARBA00001933"/>
    </source>
</evidence>
<comment type="similarity">
    <text evidence="3 10">Belongs to the SHMT family.</text>
</comment>
<evidence type="ECO:0000256" key="4">
    <source>
        <dbReference type="ARBA" id="ARBA00011738"/>
    </source>
</evidence>
<comment type="function">
    <text evidence="9">Catalyzes the reversible interconversion of serine and glycine with tetrahydrofolate (THF) serving as the one-carbon carrier. This reaction serves as the major source of one-carbon groups required for the biosynthesis of purines, thymidylate, methionine, and other important biomolecules. Also exhibits THF-independent aldolase activity toward beta-hydroxyamino acids, producing glycine and aldehydes, via a retro-aldol mechanism. Thus, is able to catalyze the cleavage of L-allo-threonine.</text>
</comment>
<dbReference type="PROSITE" id="PS00096">
    <property type="entry name" value="SHMT"/>
    <property type="match status" value="1"/>
</dbReference>
<reference evidence="14" key="1">
    <citation type="journal article" date="2017" name="Acta Aliment.">
        <title>Plant polysaccharide degrading enzyme system of Thermpbifida cellulosilytica TB100 revealed by de novo genome project data.</title>
        <authorList>
            <person name="Toth A."/>
            <person name="Baka E."/>
            <person name="Luzics S."/>
            <person name="Bata-Vidacs I."/>
            <person name="Nagy I."/>
            <person name="Balint B."/>
            <person name="Herceg R."/>
            <person name="Olasz F."/>
            <person name="Wilk T."/>
            <person name="Nagy T."/>
            <person name="Kriszt B."/>
            <person name="Nagy I."/>
            <person name="Kukolya J."/>
        </authorList>
    </citation>
    <scope>NUCLEOTIDE SEQUENCE [LARGE SCALE GENOMIC DNA]</scope>
    <source>
        <strain evidence="14">TB100</strain>
    </source>
</reference>
<dbReference type="PATRIC" id="fig|665004.4.peg.3676"/>
<keyword evidence="7 10" id="KW-0808">Transferase</keyword>
<dbReference type="EC" id="2.1.2.1" evidence="10"/>
<dbReference type="HAMAP" id="MF_00051">
    <property type="entry name" value="SHMT"/>
    <property type="match status" value="1"/>
</dbReference>
<dbReference type="Gene3D" id="3.90.1150.10">
    <property type="entry name" value="Aspartate Aminotransferase, domain 1"/>
    <property type="match status" value="1"/>
</dbReference>
<evidence type="ECO:0000256" key="2">
    <source>
        <dbReference type="ARBA" id="ARBA00004496"/>
    </source>
</evidence>
<dbReference type="SUPFAM" id="SSF53383">
    <property type="entry name" value="PLP-dependent transferases"/>
    <property type="match status" value="1"/>
</dbReference>
<evidence type="ECO:0000256" key="9">
    <source>
        <dbReference type="ARBA" id="ARBA00054606"/>
    </source>
</evidence>
<feature type="binding site" evidence="10">
    <location>
        <begin position="129"/>
        <end position="131"/>
    </location>
    <ligand>
        <name>(6S)-5,6,7,8-tetrahydrofolate</name>
        <dbReference type="ChEBI" id="CHEBI:57453"/>
    </ligand>
</feature>
<organism evidence="13 14">
    <name type="scientific">Thermobifida cellulosilytica TB100</name>
    <dbReference type="NCBI Taxonomy" id="665004"/>
    <lineage>
        <taxon>Bacteria</taxon>
        <taxon>Bacillati</taxon>
        <taxon>Actinomycetota</taxon>
        <taxon>Actinomycetes</taxon>
        <taxon>Streptosporangiales</taxon>
        <taxon>Nocardiopsidaceae</taxon>
        <taxon>Thermobifida</taxon>
    </lineage>
</organism>
<dbReference type="InterPro" id="IPR039429">
    <property type="entry name" value="SHMT-like_dom"/>
</dbReference>
<dbReference type="Proteomes" id="UP000074382">
    <property type="component" value="Unassembled WGS sequence"/>
</dbReference>
<dbReference type="InterPro" id="IPR001085">
    <property type="entry name" value="Ser_HO-MeTrfase"/>
</dbReference>
<evidence type="ECO:0000313" key="13">
    <source>
        <dbReference type="EMBL" id="KUP98430.1"/>
    </source>
</evidence>
<gene>
    <name evidence="10" type="primary">glyA</name>
    <name evidence="13" type="ORF">AC529_01615</name>
</gene>
<keyword evidence="5 10" id="KW-0963">Cytoplasm</keyword>
<keyword evidence="14" id="KW-1185">Reference proteome</keyword>
<dbReference type="FunFam" id="3.40.640.10:FF:000001">
    <property type="entry name" value="Serine hydroxymethyltransferase"/>
    <property type="match status" value="1"/>
</dbReference>
<dbReference type="UniPathway" id="UPA00288">
    <property type="reaction ID" value="UER01023"/>
</dbReference>
<comment type="subunit">
    <text evidence="4 10">Homodimer.</text>
</comment>
<accession>A0A147KM71</accession>
<protein>
    <recommendedName>
        <fullName evidence="10">Serine hydroxymethyltransferase</fullName>
        <shortName evidence="10">SHMT</shortName>
        <shortName evidence="10">Serine methylase</shortName>
        <ecNumber evidence="10">2.1.2.1</ecNumber>
    </recommendedName>
</protein>
<dbReference type="GO" id="GO:0019264">
    <property type="term" value="P:glycine biosynthetic process from serine"/>
    <property type="evidence" value="ECO:0007669"/>
    <property type="project" value="UniProtKB-UniRule"/>
</dbReference>
<evidence type="ECO:0000256" key="11">
    <source>
        <dbReference type="PIRSR" id="PIRSR000412-50"/>
    </source>
</evidence>
<comment type="cofactor">
    <cofactor evidence="1 10 11">
        <name>pyridoxal 5'-phosphate</name>
        <dbReference type="ChEBI" id="CHEBI:597326"/>
    </cofactor>
</comment>
<evidence type="ECO:0000256" key="6">
    <source>
        <dbReference type="ARBA" id="ARBA00022563"/>
    </source>
</evidence>
<dbReference type="GO" id="GO:0005829">
    <property type="term" value="C:cytosol"/>
    <property type="evidence" value="ECO:0007669"/>
    <property type="project" value="TreeGrafter"/>
</dbReference>
<dbReference type="UniPathway" id="UPA00193"/>
<dbReference type="GO" id="GO:0035999">
    <property type="term" value="P:tetrahydrofolate interconversion"/>
    <property type="evidence" value="ECO:0007669"/>
    <property type="project" value="UniProtKB-UniRule"/>
</dbReference>
<dbReference type="InterPro" id="IPR015424">
    <property type="entry name" value="PyrdxlP-dep_Trfase"/>
</dbReference>
<dbReference type="NCBIfam" id="NF000586">
    <property type="entry name" value="PRK00011.1"/>
    <property type="match status" value="1"/>
</dbReference>
<feature type="site" description="Plays an important role in substrate specificity" evidence="10">
    <location>
        <position position="233"/>
    </location>
</feature>
<evidence type="ECO:0000256" key="10">
    <source>
        <dbReference type="HAMAP-Rule" id="MF_00051"/>
    </source>
</evidence>
<dbReference type="PIRSF" id="PIRSF000412">
    <property type="entry name" value="SHMT"/>
    <property type="match status" value="1"/>
</dbReference>
<keyword evidence="6 10" id="KW-0554">One-carbon metabolism</keyword>
<dbReference type="EMBL" id="LGEM01000009">
    <property type="protein sequence ID" value="KUP98430.1"/>
    <property type="molecule type" value="Genomic_DNA"/>
</dbReference>
<dbReference type="PANTHER" id="PTHR11680:SF35">
    <property type="entry name" value="SERINE HYDROXYMETHYLTRANSFERASE 1"/>
    <property type="match status" value="1"/>
</dbReference>
<comment type="caution">
    <text evidence="10">Lacks conserved residue(s) required for the propagation of feature annotation.</text>
</comment>
<evidence type="ECO:0000256" key="8">
    <source>
        <dbReference type="ARBA" id="ARBA00022898"/>
    </source>
</evidence>
<proteinExistence type="inferred from homology"/>
<comment type="pathway">
    <text evidence="10">One-carbon metabolism; tetrahydrofolate interconversion.</text>
</comment>
<dbReference type="InterPro" id="IPR015421">
    <property type="entry name" value="PyrdxlP-dep_Trfase_major"/>
</dbReference>
<dbReference type="GO" id="GO:0004372">
    <property type="term" value="F:glycine hydroxymethyltransferase activity"/>
    <property type="evidence" value="ECO:0007669"/>
    <property type="project" value="UniProtKB-UniRule"/>
</dbReference>
<keyword evidence="13" id="KW-0489">Methyltransferase</keyword>
<dbReference type="GO" id="GO:0030170">
    <property type="term" value="F:pyridoxal phosphate binding"/>
    <property type="evidence" value="ECO:0007669"/>
    <property type="project" value="UniProtKB-UniRule"/>
</dbReference>
<evidence type="ECO:0000256" key="7">
    <source>
        <dbReference type="ARBA" id="ARBA00022679"/>
    </source>
</evidence>
<feature type="domain" description="Serine hydroxymethyltransferase-like" evidence="12">
    <location>
        <begin position="12"/>
        <end position="393"/>
    </location>
</feature>
<name>A0A147KM71_THECS</name>
<evidence type="ECO:0000256" key="3">
    <source>
        <dbReference type="ARBA" id="ARBA00006376"/>
    </source>
</evidence>
<keyword evidence="8 10" id="KW-0663">Pyridoxal phosphate</keyword>
<dbReference type="Pfam" id="PF00464">
    <property type="entry name" value="SHMT"/>
    <property type="match status" value="1"/>
</dbReference>
<dbReference type="PANTHER" id="PTHR11680">
    <property type="entry name" value="SERINE HYDROXYMETHYLTRANSFERASE"/>
    <property type="match status" value="1"/>
</dbReference>
<dbReference type="InterPro" id="IPR019798">
    <property type="entry name" value="Ser_HO-MeTrfase_PLP_BS"/>
</dbReference>
<comment type="caution">
    <text evidence="13">The sequence shown here is derived from an EMBL/GenBank/DDBJ whole genome shotgun (WGS) entry which is preliminary data.</text>
</comment>
<feature type="binding site" evidence="10">
    <location>
        <position position="125"/>
    </location>
    <ligand>
        <name>(6S)-5,6,7,8-tetrahydrofolate</name>
        <dbReference type="ChEBI" id="CHEBI:57453"/>
    </ligand>
</feature>
<dbReference type="OrthoDB" id="9803846at2"/>